<name>A0A232EFA2_9HYME</name>
<evidence type="ECO:0008006" key="3">
    <source>
        <dbReference type="Google" id="ProtNLM"/>
    </source>
</evidence>
<sequence length="260" mass="29558">MSSDKAYPPRLVGWRRPPGPVNVWRIVDGEETLDDGSKRPVRLSIQEVPEERREEALQLMIKHFLADEPICKCYGAKDDPKYTHDFVLLWKYVMENHGIVEAAYKIDSGGRISDLAAVNVLYVEWEGTNAELELLTKKMQSDKFMRTLNAMLELSHKANARKIFGVDKYLSALGLCVAPRFRGKKLGLRMLEARNEIGQKYEIPVSSTIFTATASQILAERAGYNVEYAQDYADFKAEDGTALFPNIETKEIKVMMKALY</sequence>
<dbReference type="AlphaFoldDB" id="A0A232EFA2"/>
<comment type="caution">
    <text evidence="1">The sequence shown here is derived from an EMBL/GenBank/DDBJ whole genome shotgun (WGS) entry which is preliminary data.</text>
</comment>
<keyword evidence="2" id="KW-1185">Reference proteome</keyword>
<proteinExistence type="predicted"/>
<dbReference type="OrthoDB" id="8113373at2759"/>
<dbReference type="Proteomes" id="UP000215335">
    <property type="component" value="Unassembled WGS sequence"/>
</dbReference>
<protein>
    <recommendedName>
        <fullName evidence="3">N-acetyltransferase domain-containing protein</fullName>
    </recommendedName>
</protein>
<dbReference type="PANTHER" id="PTHR20905">
    <property type="entry name" value="N-ACETYLTRANSFERASE-RELATED"/>
    <property type="match status" value="1"/>
</dbReference>
<organism evidence="1 2">
    <name type="scientific">Trichomalopsis sarcophagae</name>
    <dbReference type="NCBI Taxonomy" id="543379"/>
    <lineage>
        <taxon>Eukaryota</taxon>
        <taxon>Metazoa</taxon>
        <taxon>Ecdysozoa</taxon>
        <taxon>Arthropoda</taxon>
        <taxon>Hexapoda</taxon>
        <taxon>Insecta</taxon>
        <taxon>Pterygota</taxon>
        <taxon>Neoptera</taxon>
        <taxon>Endopterygota</taxon>
        <taxon>Hymenoptera</taxon>
        <taxon>Apocrita</taxon>
        <taxon>Proctotrupomorpha</taxon>
        <taxon>Chalcidoidea</taxon>
        <taxon>Pteromalidae</taxon>
        <taxon>Pteromalinae</taxon>
        <taxon>Trichomalopsis</taxon>
    </lineage>
</organism>
<dbReference type="PANTHER" id="PTHR20905:SF32">
    <property type="entry name" value="ARYLALKYLAMINE N-ACETYLTRANSFERASE-LIKE 7, ISOFORM A"/>
    <property type="match status" value="1"/>
</dbReference>
<dbReference type="EMBL" id="NNAY01005085">
    <property type="protein sequence ID" value="OXU17023.1"/>
    <property type="molecule type" value="Genomic_DNA"/>
</dbReference>
<dbReference type="GO" id="GO:0008080">
    <property type="term" value="F:N-acetyltransferase activity"/>
    <property type="evidence" value="ECO:0007669"/>
    <property type="project" value="TreeGrafter"/>
</dbReference>
<evidence type="ECO:0000313" key="1">
    <source>
        <dbReference type="EMBL" id="OXU17023.1"/>
    </source>
</evidence>
<gene>
    <name evidence="1" type="ORF">TSAR_015272</name>
</gene>
<reference evidence="1 2" key="1">
    <citation type="journal article" date="2017" name="Curr. Biol.">
        <title>The Evolution of Venom by Co-option of Single-Copy Genes.</title>
        <authorList>
            <person name="Martinson E.O."/>
            <person name="Mrinalini"/>
            <person name="Kelkar Y.D."/>
            <person name="Chang C.H."/>
            <person name="Werren J.H."/>
        </authorList>
    </citation>
    <scope>NUCLEOTIDE SEQUENCE [LARGE SCALE GENOMIC DNA]</scope>
    <source>
        <strain evidence="1 2">Alberta</strain>
        <tissue evidence="1">Whole body</tissue>
    </source>
</reference>
<evidence type="ECO:0000313" key="2">
    <source>
        <dbReference type="Proteomes" id="UP000215335"/>
    </source>
</evidence>
<dbReference type="Gene3D" id="3.40.630.30">
    <property type="match status" value="1"/>
</dbReference>
<accession>A0A232EFA2</accession>